<organism evidence="6 7">
    <name type="scientific">Pseudidiomarina indica</name>
    <dbReference type="NCBI Taxonomy" id="1159017"/>
    <lineage>
        <taxon>Bacteria</taxon>
        <taxon>Pseudomonadati</taxon>
        <taxon>Pseudomonadota</taxon>
        <taxon>Gammaproteobacteria</taxon>
        <taxon>Alteromonadales</taxon>
        <taxon>Idiomarinaceae</taxon>
        <taxon>Pseudidiomarina</taxon>
    </lineage>
</organism>
<dbReference type="PROSITE" id="PS50146">
    <property type="entry name" value="DAGK"/>
    <property type="match status" value="1"/>
</dbReference>
<reference evidence="7" key="1">
    <citation type="submission" date="2016-10" db="EMBL/GenBank/DDBJ databases">
        <authorList>
            <person name="Varghese N."/>
            <person name="Submissions S."/>
        </authorList>
    </citation>
    <scope>NUCLEOTIDE SEQUENCE [LARGE SCALE GENOMIC DNA]</scope>
    <source>
        <strain evidence="7">CGMCC 1.10824</strain>
    </source>
</reference>
<dbReference type="Gene3D" id="2.60.200.40">
    <property type="match status" value="1"/>
</dbReference>
<dbReference type="InterPro" id="IPR016064">
    <property type="entry name" value="NAD/diacylglycerol_kinase_sf"/>
</dbReference>
<dbReference type="InterPro" id="IPR001206">
    <property type="entry name" value="Diacylglycerol_kinase_cat_dom"/>
</dbReference>
<evidence type="ECO:0000256" key="2">
    <source>
        <dbReference type="ARBA" id="ARBA00022741"/>
    </source>
</evidence>
<dbReference type="InterPro" id="IPR050187">
    <property type="entry name" value="Lipid_Phosphate_FormReg"/>
</dbReference>
<protein>
    <submittedName>
        <fullName evidence="6">Diacylglycerol kinase family enzyme</fullName>
    </submittedName>
</protein>
<evidence type="ECO:0000256" key="1">
    <source>
        <dbReference type="ARBA" id="ARBA00022679"/>
    </source>
</evidence>
<name>A0A1G6A0R1_9GAMM</name>
<keyword evidence="7" id="KW-1185">Reference proteome</keyword>
<keyword evidence="3 6" id="KW-0418">Kinase</keyword>
<keyword evidence="4" id="KW-0067">ATP-binding</keyword>
<dbReference type="PANTHER" id="PTHR12358:SF54">
    <property type="entry name" value="SPHINGOSINE KINASE RELATED PROTEIN"/>
    <property type="match status" value="1"/>
</dbReference>
<evidence type="ECO:0000259" key="5">
    <source>
        <dbReference type="PROSITE" id="PS50146"/>
    </source>
</evidence>
<evidence type="ECO:0000313" key="7">
    <source>
        <dbReference type="Proteomes" id="UP000199626"/>
    </source>
</evidence>
<sequence>MPDRVVVIYTNQLSAKARRYRQRYDDFFRAQGNRVVQLASTADRAVDHEQLLTLLSTAHECVAIGGDGTVNIAVNALLASQRSAAVSLTVIGVGTGNDFARDHGLQHWRWRLEQPVPNCRWEALGLVQTPQGSRYFVNHVGTGLSVDVMKLQPRWMKYQLGALSYFVALLRYLFGPRANRSRIPRQSSWDQGQFVALGRYLGGGFCVHPTADRTHASLRGIFIPELSRWQLFKALRCVLQGRLEQAEAIELQHAADGAHITIGAAGALLELDGDNYEQGPAQVTVVPQAIQVNYINQRRG</sequence>
<feature type="domain" description="DAGKc" evidence="5">
    <location>
        <begin position="1"/>
        <end position="107"/>
    </location>
</feature>
<dbReference type="InterPro" id="IPR045540">
    <property type="entry name" value="YegS/DAGK_C"/>
</dbReference>
<dbReference type="PANTHER" id="PTHR12358">
    <property type="entry name" value="SPHINGOSINE KINASE"/>
    <property type="match status" value="1"/>
</dbReference>
<dbReference type="GO" id="GO:0005524">
    <property type="term" value="F:ATP binding"/>
    <property type="evidence" value="ECO:0007669"/>
    <property type="project" value="UniProtKB-KW"/>
</dbReference>
<dbReference type="RefSeq" id="WP_092590538.1">
    <property type="nucleotide sequence ID" value="NZ_FMXN01000001.1"/>
</dbReference>
<dbReference type="GO" id="GO:0016301">
    <property type="term" value="F:kinase activity"/>
    <property type="evidence" value="ECO:0007669"/>
    <property type="project" value="UniProtKB-KW"/>
</dbReference>
<gene>
    <name evidence="6" type="ORF">SAMN02927930_00045</name>
</gene>
<dbReference type="AlphaFoldDB" id="A0A1G6A0R1"/>
<evidence type="ECO:0000313" key="6">
    <source>
        <dbReference type="EMBL" id="SDB01900.1"/>
    </source>
</evidence>
<dbReference type="EMBL" id="FMXN01000001">
    <property type="protein sequence ID" value="SDB01900.1"/>
    <property type="molecule type" value="Genomic_DNA"/>
</dbReference>
<keyword evidence="2" id="KW-0547">Nucleotide-binding</keyword>
<keyword evidence="1" id="KW-0808">Transferase</keyword>
<dbReference type="InterPro" id="IPR017438">
    <property type="entry name" value="ATP-NAD_kinase_N"/>
</dbReference>
<dbReference type="Pfam" id="PF00781">
    <property type="entry name" value="DAGK_cat"/>
    <property type="match status" value="1"/>
</dbReference>
<dbReference type="Gene3D" id="3.40.50.10330">
    <property type="entry name" value="Probable inorganic polyphosphate/atp-NAD kinase, domain 1"/>
    <property type="match status" value="1"/>
</dbReference>
<dbReference type="SUPFAM" id="SSF111331">
    <property type="entry name" value="NAD kinase/diacylglycerol kinase-like"/>
    <property type="match status" value="1"/>
</dbReference>
<dbReference type="OrthoDB" id="142078at2"/>
<dbReference type="Pfam" id="PF19279">
    <property type="entry name" value="YegS_C"/>
    <property type="match status" value="1"/>
</dbReference>
<accession>A0A1G6A0R1</accession>
<evidence type="ECO:0000256" key="3">
    <source>
        <dbReference type="ARBA" id="ARBA00022777"/>
    </source>
</evidence>
<proteinExistence type="predicted"/>
<dbReference type="Proteomes" id="UP000199626">
    <property type="component" value="Unassembled WGS sequence"/>
</dbReference>
<evidence type="ECO:0000256" key="4">
    <source>
        <dbReference type="ARBA" id="ARBA00022840"/>
    </source>
</evidence>
<dbReference type="STRING" id="1159017.SAMN02927930_00045"/>